<organism evidence="2 3">
    <name type="scientific">Marinicrinis lubricantis</name>
    <dbReference type="NCBI Taxonomy" id="2086470"/>
    <lineage>
        <taxon>Bacteria</taxon>
        <taxon>Bacillati</taxon>
        <taxon>Bacillota</taxon>
        <taxon>Bacilli</taxon>
        <taxon>Bacillales</taxon>
        <taxon>Paenibacillaceae</taxon>
    </lineage>
</organism>
<dbReference type="Proteomes" id="UP001596250">
    <property type="component" value="Unassembled WGS sequence"/>
</dbReference>
<keyword evidence="1" id="KW-1133">Transmembrane helix</keyword>
<keyword evidence="3" id="KW-1185">Reference proteome</keyword>
<evidence type="ECO:0000313" key="3">
    <source>
        <dbReference type="Proteomes" id="UP001596250"/>
    </source>
</evidence>
<feature type="transmembrane region" description="Helical" evidence="1">
    <location>
        <begin position="20"/>
        <end position="39"/>
    </location>
</feature>
<comment type="caution">
    <text evidence="2">The sequence shown here is derived from an EMBL/GenBank/DDBJ whole genome shotgun (WGS) entry which is preliminary data.</text>
</comment>
<dbReference type="EMBL" id="JBHSQV010000178">
    <property type="protein sequence ID" value="MFC5988257.1"/>
    <property type="molecule type" value="Genomic_DNA"/>
</dbReference>
<sequence length="74" mass="8258">MFLAAEAAETAEKAGKFTPWDIFMVLFTIIIAIAVVRNVTAKEKNLFAVGFSIVALLAFLYVDYLMVRTWLGIL</sequence>
<name>A0ABW1IT58_9BACL</name>
<feature type="transmembrane region" description="Helical" evidence="1">
    <location>
        <begin position="46"/>
        <end position="67"/>
    </location>
</feature>
<evidence type="ECO:0008006" key="4">
    <source>
        <dbReference type="Google" id="ProtNLM"/>
    </source>
</evidence>
<evidence type="ECO:0000313" key="2">
    <source>
        <dbReference type="EMBL" id="MFC5988257.1"/>
    </source>
</evidence>
<keyword evidence="1" id="KW-0472">Membrane</keyword>
<protein>
    <recommendedName>
        <fullName evidence="4">DUF2759 family protein</fullName>
    </recommendedName>
</protein>
<reference evidence="3" key="1">
    <citation type="journal article" date="2019" name="Int. J. Syst. Evol. Microbiol.">
        <title>The Global Catalogue of Microorganisms (GCM) 10K type strain sequencing project: providing services to taxonomists for standard genome sequencing and annotation.</title>
        <authorList>
            <consortium name="The Broad Institute Genomics Platform"/>
            <consortium name="The Broad Institute Genome Sequencing Center for Infectious Disease"/>
            <person name="Wu L."/>
            <person name="Ma J."/>
        </authorList>
    </citation>
    <scope>NUCLEOTIDE SEQUENCE [LARGE SCALE GENOMIC DNA]</scope>
    <source>
        <strain evidence="3">CCM 8749</strain>
    </source>
</reference>
<keyword evidence="1" id="KW-0812">Transmembrane</keyword>
<proteinExistence type="predicted"/>
<dbReference type="RefSeq" id="WP_379895714.1">
    <property type="nucleotide sequence ID" value="NZ_CBCSCT010000017.1"/>
</dbReference>
<gene>
    <name evidence="2" type="ORF">ACFPXP_17785</name>
</gene>
<evidence type="ECO:0000256" key="1">
    <source>
        <dbReference type="SAM" id="Phobius"/>
    </source>
</evidence>
<accession>A0ABW1IT58</accession>